<keyword evidence="2" id="KW-1185">Reference proteome</keyword>
<dbReference type="AlphaFoldDB" id="A0AAD5MNH1"/>
<dbReference type="Proteomes" id="UP001196413">
    <property type="component" value="Unassembled WGS sequence"/>
</dbReference>
<evidence type="ECO:0000313" key="2">
    <source>
        <dbReference type="Proteomes" id="UP001196413"/>
    </source>
</evidence>
<proteinExistence type="predicted"/>
<name>A0AAD5MNH1_PARTN</name>
<sequence length="59" mass="6858">MEHGHTFVVHIPWAMSLTQRRKSMEPSAVTDGWNERAECEDVNHMRPVANDDDHIEDVE</sequence>
<evidence type="ECO:0000313" key="1">
    <source>
        <dbReference type="EMBL" id="KAJ1350839.1"/>
    </source>
</evidence>
<comment type="caution">
    <text evidence="1">The sequence shown here is derived from an EMBL/GenBank/DDBJ whole genome shotgun (WGS) entry which is preliminary data.</text>
</comment>
<protein>
    <submittedName>
        <fullName evidence="1">Uncharacterized protein</fullName>
    </submittedName>
</protein>
<gene>
    <name evidence="1" type="ORF">KIN20_006734</name>
</gene>
<dbReference type="EMBL" id="JAHQIW010000952">
    <property type="protein sequence ID" value="KAJ1350839.1"/>
    <property type="molecule type" value="Genomic_DNA"/>
</dbReference>
<accession>A0AAD5MNH1</accession>
<reference evidence="1" key="1">
    <citation type="submission" date="2021-06" db="EMBL/GenBank/DDBJ databases">
        <title>Parelaphostrongylus tenuis whole genome reference sequence.</title>
        <authorList>
            <person name="Garwood T.J."/>
            <person name="Larsen P.A."/>
            <person name="Fountain-Jones N.M."/>
            <person name="Garbe J.R."/>
            <person name="Macchietto M.G."/>
            <person name="Kania S.A."/>
            <person name="Gerhold R.W."/>
            <person name="Richards J.E."/>
            <person name="Wolf T.M."/>
        </authorList>
    </citation>
    <scope>NUCLEOTIDE SEQUENCE</scope>
    <source>
        <strain evidence="1">MNPRO001-30</strain>
        <tissue evidence="1">Meninges</tissue>
    </source>
</reference>
<organism evidence="1 2">
    <name type="scientific">Parelaphostrongylus tenuis</name>
    <name type="common">Meningeal worm</name>
    <dbReference type="NCBI Taxonomy" id="148309"/>
    <lineage>
        <taxon>Eukaryota</taxon>
        <taxon>Metazoa</taxon>
        <taxon>Ecdysozoa</taxon>
        <taxon>Nematoda</taxon>
        <taxon>Chromadorea</taxon>
        <taxon>Rhabditida</taxon>
        <taxon>Rhabditina</taxon>
        <taxon>Rhabditomorpha</taxon>
        <taxon>Strongyloidea</taxon>
        <taxon>Metastrongylidae</taxon>
        <taxon>Parelaphostrongylus</taxon>
    </lineage>
</organism>